<evidence type="ECO:0000256" key="2">
    <source>
        <dbReference type="ARBA" id="ARBA00023134"/>
    </source>
</evidence>
<dbReference type="InterPro" id="IPR009001">
    <property type="entry name" value="Transl_elong_EF1A/Init_IF2_C"/>
</dbReference>
<comment type="caution">
    <text evidence="3">The sequence shown here is derived from an EMBL/GenBank/DDBJ whole genome shotgun (WGS) entry which is preliminary data.</text>
</comment>
<keyword evidence="2" id="KW-0342">GTP-binding</keyword>
<evidence type="ECO:0000313" key="3">
    <source>
        <dbReference type="EMBL" id="GEB19473.1"/>
    </source>
</evidence>
<accession>A0A4Y3NE04</accession>
<sequence length="101" mass="11296">MVKKDVMIRFLGPDDGGRPHFPLLRGYRPHFRVGQGDLMGVVLAESDREFGDGQYQRVTVDLVYEGLVDYSALDPEVHFNVLEGLRVVGDGYVIGSARQET</sequence>
<protein>
    <submittedName>
        <fullName evidence="3">Uncharacterized protein</fullName>
    </submittedName>
</protein>
<dbReference type="EMBL" id="BJMD01000012">
    <property type="protein sequence ID" value="GEB19473.1"/>
    <property type="molecule type" value="Genomic_DNA"/>
</dbReference>
<dbReference type="Gene3D" id="2.40.30.10">
    <property type="entry name" value="Translation factors"/>
    <property type="match status" value="1"/>
</dbReference>
<evidence type="ECO:0000256" key="1">
    <source>
        <dbReference type="ARBA" id="ARBA00022741"/>
    </source>
</evidence>
<proteinExistence type="predicted"/>
<organism evidence="3 4">
    <name type="scientific">Paenarthrobacter aurescens</name>
    <name type="common">Arthrobacter aurescens</name>
    <dbReference type="NCBI Taxonomy" id="43663"/>
    <lineage>
        <taxon>Bacteria</taxon>
        <taxon>Bacillati</taxon>
        <taxon>Actinomycetota</taxon>
        <taxon>Actinomycetes</taxon>
        <taxon>Micrococcales</taxon>
        <taxon>Micrococcaceae</taxon>
        <taxon>Paenarthrobacter</taxon>
    </lineage>
</organism>
<dbReference type="GO" id="GO:0005525">
    <property type="term" value="F:GTP binding"/>
    <property type="evidence" value="ECO:0007669"/>
    <property type="project" value="UniProtKB-KW"/>
</dbReference>
<dbReference type="Proteomes" id="UP000317715">
    <property type="component" value="Unassembled WGS sequence"/>
</dbReference>
<name>A0A4Y3NE04_PAEAU</name>
<keyword evidence="1" id="KW-0547">Nucleotide-binding</keyword>
<reference evidence="3 4" key="1">
    <citation type="submission" date="2019-06" db="EMBL/GenBank/DDBJ databases">
        <title>Whole genome shotgun sequence of Paenarthrobacter aurescens NBRC 12136.</title>
        <authorList>
            <person name="Hosoyama A."/>
            <person name="Uohara A."/>
            <person name="Ohji S."/>
            <person name="Ichikawa N."/>
        </authorList>
    </citation>
    <scope>NUCLEOTIDE SEQUENCE [LARGE SCALE GENOMIC DNA]</scope>
    <source>
        <strain evidence="3 4">NBRC 12136</strain>
    </source>
</reference>
<keyword evidence="4" id="KW-1185">Reference proteome</keyword>
<gene>
    <name evidence="3" type="ORF">AAU01_22280</name>
</gene>
<dbReference type="SUPFAM" id="SSF50465">
    <property type="entry name" value="EF-Tu/eEF-1alpha/eIF2-gamma C-terminal domain"/>
    <property type="match status" value="1"/>
</dbReference>
<dbReference type="AlphaFoldDB" id="A0A4Y3NE04"/>
<evidence type="ECO:0000313" key="4">
    <source>
        <dbReference type="Proteomes" id="UP000317715"/>
    </source>
</evidence>